<comment type="subcellular location">
    <subcellularLocation>
        <location evidence="1 14">Periplasm</location>
    </subcellularLocation>
</comment>
<sequence length="262" mass="28687">MKAGLALLSALCLTACGDVVADTKSPPAQPQPLQSGYKFLQPQTQALQDDDFANPGFLWIDRGEALFSTAAASGEACSDCHNDASLSLAGAAAHYPQIDAESGDLINLEGRINLCRTRHQDEAPLEYESDELLSLTAYVAYLSRGTPISVDIEGAAAVWFARGRDYFETRRGQFNLSCTQCHDDNWGKKLRGDTISQGHGTGFPAYRLEWQSLGSLHRRLRDCDSGVRVEPRPYGSDDYLAVELYLAKRAEGLKLETPGVRR</sequence>
<keyword evidence="9 14" id="KW-0249">Electron transport</keyword>
<dbReference type="InterPro" id="IPR009056">
    <property type="entry name" value="Cyt_c-like_dom"/>
</dbReference>
<dbReference type="GO" id="GO:0019417">
    <property type="term" value="P:sulfur oxidation"/>
    <property type="evidence" value="ECO:0007669"/>
    <property type="project" value="InterPro"/>
</dbReference>
<evidence type="ECO:0000256" key="16">
    <source>
        <dbReference type="PIRSR" id="PIRSR038455-2"/>
    </source>
</evidence>
<evidence type="ECO:0000256" key="5">
    <source>
        <dbReference type="ARBA" id="ARBA00022679"/>
    </source>
</evidence>
<dbReference type="PROSITE" id="PS51007">
    <property type="entry name" value="CYTC"/>
    <property type="match status" value="1"/>
</dbReference>
<dbReference type="GO" id="GO:0016669">
    <property type="term" value="F:oxidoreductase activity, acting on a sulfur group of donors, cytochrome as acceptor"/>
    <property type="evidence" value="ECO:0007669"/>
    <property type="project" value="InterPro"/>
</dbReference>
<evidence type="ECO:0000256" key="4">
    <source>
        <dbReference type="ARBA" id="ARBA00022617"/>
    </source>
</evidence>
<dbReference type="GO" id="GO:0070069">
    <property type="term" value="C:cytochrome complex"/>
    <property type="evidence" value="ECO:0007669"/>
    <property type="project" value="InterPro"/>
</dbReference>
<dbReference type="EMBL" id="QWGB01000005">
    <property type="protein sequence ID" value="RIJ24570.1"/>
    <property type="molecule type" value="Genomic_DNA"/>
</dbReference>
<feature type="binding site" description="covalent" evidence="16">
    <location>
        <position position="181"/>
    </location>
    <ligand>
        <name>heme c</name>
        <dbReference type="ChEBI" id="CHEBI:61717"/>
        <label>2</label>
    </ligand>
</feature>
<evidence type="ECO:0000256" key="9">
    <source>
        <dbReference type="ARBA" id="ARBA00022982"/>
    </source>
</evidence>
<feature type="binding site" description="axial binding residue" evidence="17">
    <location>
        <position position="81"/>
    </location>
    <ligand>
        <name>heme c</name>
        <dbReference type="ChEBI" id="CHEBI:61717"/>
        <label>1</label>
    </ligand>
    <ligandPart>
        <name>Fe</name>
        <dbReference type="ChEBI" id="CHEBI:18248"/>
    </ligandPart>
</feature>
<evidence type="ECO:0000313" key="21">
    <source>
        <dbReference type="Proteomes" id="UP000265431"/>
    </source>
</evidence>
<dbReference type="AlphaFoldDB" id="A0A399R088"/>
<feature type="binding site" description="axial binding residue" evidence="17">
    <location>
        <position position="115"/>
    </location>
    <ligand>
        <name>heme c</name>
        <dbReference type="ChEBI" id="CHEBI:61717"/>
        <label>1</label>
    </ligand>
    <ligandPart>
        <name>Fe</name>
        <dbReference type="ChEBI" id="CHEBI:18248"/>
    </ligandPart>
</feature>
<comment type="cofactor">
    <cofactor evidence="16">
        <name>heme</name>
        <dbReference type="ChEBI" id="CHEBI:30413"/>
    </cofactor>
    <text evidence="16">Binds 2 heme groups per subunit.</text>
</comment>
<name>A0A399R088_9PROT</name>
<evidence type="ECO:0000256" key="17">
    <source>
        <dbReference type="PIRSR" id="PIRSR038455-3"/>
    </source>
</evidence>
<keyword evidence="5 14" id="KW-0808">Transferase</keyword>
<keyword evidence="7 18" id="KW-0732">Signal</keyword>
<evidence type="ECO:0000256" key="12">
    <source>
        <dbReference type="ARBA" id="ARBA00048077"/>
    </source>
</evidence>
<dbReference type="NCBIfam" id="TIGR04484">
    <property type="entry name" value="thiosulf_SoxA"/>
    <property type="match status" value="1"/>
</dbReference>
<comment type="caution">
    <text evidence="20">The sequence shown here is derived from an EMBL/GenBank/DDBJ whole genome shotgun (WGS) entry which is preliminary data.</text>
</comment>
<evidence type="ECO:0000256" key="14">
    <source>
        <dbReference type="PIRNR" id="PIRNR038455"/>
    </source>
</evidence>
<dbReference type="PIRSF" id="PIRSF038455">
    <property type="entry name" value="SoxA"/>
    <property type="match status" value="1"/>
</dbReference>
<evidence type="ECO:0000256" key="2">
    <source>
        <dbReference type="ARBA" id="ARBA00011530"/>
    </source>
</evidence>
<feature type="binding site" description="covalent" evidence="16">
    <location>
        <position position="80"/>
    </location>
    <ligand>
        <name>heme c</name>
        <dbReference type="ChEBI" id="CHEBI:61717"/>
        <label>1</label>
    </ligand>
</feature>
<evidence type="ECO:0000256" key="7">
    <source>
        <dbReference type="ARBA" id="ARBA00022729"/>
    </source>
</evidence>
<dbReference type="EC" id="2.8.5.2" evidence="14"/>
<dbReference type="GO" id="GO:0009055">
    <property type="term" value="F:electron transfer activity"/>
    <property type="evidence" value="ECO:0007669"/>
    <property type="project" value="InterPro"/>
</dbReference>
<evidence type="ECO:0000313" key="20">
    <source>
        <dbReference type="EMBL" id="RIJ24570.1"/>
    </source>
</evidence>
<keyword evidence="4 14" id="KW-0349">Heme</keyword>
<dbReference type="InterPro" id="IPR036909">
    <property type="entry name" value="Cyt_c-like_dom_sf"/>
</dbReference>
<keyword evidence="3 14" id="KW-0813">Transport</keyword>
<feature type="binding site" description="axial binding residue" evidence="17">
    <location>
        <position position="182"/>
    </location>
    <ligand>
        <name>heme c</name>
        <dbReference type="ChEBI" id="CHEBI:61717"/>
        <label>2</label>
    </ligand>
    <ligandPart>
        <name>Fe</name>
        <dbReference type="ChEBI" id="CHEBI:18248"/>
    </ligandPart>
</feature>
<dbReference type="OrthoDB" id="7916986at2"/>
<evidence type="ECO:0000256" key="18">
    <source>
        <dbReference type="SAM" id="SignalP"/>
    </source>
</evidence>
<evidence type="ECO:0000256" key="1">
    <source>
        <dbReference type="ARBA" id="ARBA00004418"/>
    </source>
</evidence>
<comment type="catalytic activity">
    <reaction evidence="12 14">
        <text>L-cysteinyl-[SoxY protein] + thiosulfate + 2 Fe(III)-[cytochrome c] = S-sulfosulfanyl-L-cysteinyl-[SoxY protein] + 2 Fe(II)-[cytochrome c] + 2 H(+)</text>
        <dbReference type="Rhea" id="RHEA:56720"/>
        <dbReference type="Rhea" id="RHEA-COMP:10350"/>
        <dbReference type="Rhea" id="RHEA-COMP:14328"/>
        <dbReference type="Rhea" id="RHEA-COMP:14399"/>
        <dbReference type="Rhea" id="RHEA-COMP:14691"/>
        <dbReference type="ChEBI" id="CHEBI:15378"/>
        <dbReference type="ChEBI" id="CHEBI:29033"/>
        <dbReference type="ChEBI" id="CHEBI:29034"/>
        <dbReference type="ChEBI" id="CHEBI:29950"/>
        <dbReference type="ChEBI" id="CHEBI:33542"/>
        <dbReference type="ChEBI" id="CHEBI:139321"/>
        <dbReference type="EC" id="2.8.5.2"/>
    </reaction>
</comment>
<reference evidence="20 21" key="1">
    <citation type="submission" date="2018-08" db="EMBL/GenBank/DDBJ databases">
        <title>Henriciella mobilis sp. nov., isolated from seawater.</title>
        <authorList>
            <person name="Cheng H."/>
            <person name="Wu Y.-H."/>
            <person name="Xu X.-W."/>
            <person name="Guo L.-L."/>
        </authorList>
    </citation>
    <scope>NUCLEOTIDE SEQUENCE [LARGE SCALE GENOMIC DNA]</scope>
    <source>
        <strain evidence="20 21">CCUG66934</strain>
    </source>
</reference>
<feature type="domain" description="Cytochrome c" evidence="19">
    <location>
        <begin position="58"/>
        <end position="143"/>
    </location>
</feature>
<organism evidence="20 21">
    <name type="scientific">Henriciella barbarensis</name>
    <dbReference type="NCBI Taxonomy" id="86342"/>
    <lineage>
        <taxon>Bacteria</taxon>
        <taxon>Pseudomonadati</taxon>
        <taxon>Pseudomonadota</taxon>
        <taxon>Alphaproteobacteria</taxon>
        <taxon>Hyphomonadales</taxon>
        <taxon>Hyphomonadaceae</taxon>
        <taxon>Henriciella</taxon>
    </lineage>
</organism>
<evidence type="ECO:0000259" key="19">
    <source>
        <dbReference type="PROSITE" id="PS51007"/>
    </source>
</evidence>
<comment type="subunit">
    <text evidence="2 14">Heterodimer of SoxA and SoxX.</text>
</comment>
<evidence type="ECO:0000256" key="11">
    <source>
        <dbReference type="ARBA" id="ARBA00025746"/>
    </source>
</evidence>
<evidence type="ECO:0000256" key="13">
    <source>
        <dbReference type="ARBA" id="ARBA00048423"/>
    </source>
</evidence>
<feature type="active site" description="Cysteine persulfide intermediate" evidence="15">
    <location>
        <position position="223"/>
    </location>
</feature>
<feature type="binding site" description="axial binding residue" evidence="17">
    <location>
        <position position="223"/>
    </location>
    <ligand>
        <name>heme c</name>
        <dbReference type="ChEBI" id="CHEBI:61717"/>
        <label>2</label>
    </ligand>
    <ligandPart>
        <name>Fe</name>
        <dbReference type="ChEBI" id="CHEBI:18248"/>
    </ligandPart>
</feature>
<evidence type="ECO:0000256" key="10">
    <source>
        <dbReference type="ARBA" id="ARBA00023004"/>
    </source>
</evidence>
<dbReference type="GO" id="GO:0016740">
    <property type="term" value="F:transferase activity"/>
    <property type="evidence" value="ECO:0007669"/>
    <property type="project" value="UniProtKB-KW"/>
</dbReference>
<dbReference type="SUPFAM" id="SSF46626">
    <property type="entry name" value="Cytochrome c"/>
    <property type="match status" value="2"/>
</dbReference>
<dbReference type="Gene3D" id="1.10.760.10">
    <property type="entry name" value="Cytochrome c-like domain"/>
    <property type="match status" value="2"/>
</dbReference>
<evidence type="ECO:0000256" key="3">
    <source>
        <dbReference type="ARBA" id="ARBA00022448"/>
    </source>
</evidence>
<gene>
    <name evidence="20" type="primary">soxA</name>
    <name evidence="20" type="ORF">D1224_10175</name>
</gene>
<protein>
    <recommendedName>
        <fullName evidence="14">SoxAX cytochrome complex subunit A</fullName>
        <ecNumber evidence="14">2.8.5.2</ecNumber>
    </recommendedName>
    <alternativeName>
        <fullName evidence="14">Protein SoxA</fullName>
    </alternativeName>
    <alternativeName>
        <fullName evidence="14">Sulfur oxidizing protein A</fullName>
    </alternativeName>
    <alternativeName>
        <fullName evidence="14">Thiosulfate-oxidizing multienzyme system protein SoxA</fullName>
    </alternativeName>
</protein>
<dbReference type="GO" id="GO:0042597">
    <property type="term" value="C:periplasmic space"/>
    <property type="evidence" value="ECO:0007669"/>
    <property type="project" value="UniProtKB-SubCell"/>
</dbReference>
<comment type="catalytic activity">
    <reaction evidence="13 14">
        <text>S-sulfanyl-L-cysteinyl-[SoxY protein] + thiosulfate + 2 Fe(III)-[cytochrome c] = S-(2-sulfodisulfanyl)-L-cysteinyl-[SoxY protein] + 2 Fe(II)-[cytochrome c] + 2 H(+)</text>
        <dbReference type="Rhea" id="RHEA:51224"/>
        <dbReference type="Rhea" id="RHEA-COMP:10350"/>
        <dbReference type="Rhea" id="RHEA-COMP:14399"/>
        <dbReference type="Rhea" id="RHEA-COMP:14689"/>
        <dbReference type="Rhea" id="RHEA-COMP:14690"/>
        <dbReference type="ChEBI" id="CHEBI:15378"/>
        <dbReference type="ChEBI" id="CHEBI:29033"/>
        <dbReference type="ChEBI" id="CHEBI:29034"/>
        <dbReference type="ChEBI" id="CHEBI:33542"/>
        <dbReference type="ChEBI" id="CHEBI:61963"/>
        <dbReference type="ChEBI" id="CHEBI:140664"/>
        <dbReference type="EC" id="2.8.5.2"/>
    </reaction>
</comment>
<dbReference type="Pfam" id="PF21342">
    <property type="entry name" value="SoxA-TsdA_cyt-c"/>
    <property type="match status" value="2"/>
</dbReference>
<feature type="binding site" description="covalent" evidence="16">
    <location>
        <position position="178"/>
    </location>
    <ligand>
        <name>heme c</name>
        <dbReference type="ChEBI" id="CHEBI:61717"/>
        <label>2</label>
    </ligand>
</feature>
<accession>A0A399R088</accession>
<keyword evidence="10 14" id="KW-0408">Iron</keyword>
<keyword evidence="6 14" id="KW-0479">Metal-binding</keyword>
<feature type="binding site" description="covalent" evidence="16">
    <location>
        <position position="77"/>
    </location>
    <ligand>
        <name>heme c</name>
        <dbReference type="ChEBI" id="CHEBI:61717"/>
        <label>1</label>
    </ligand>
</feature>
<dbReference type="GO" id="GO:0020037">
    <property type="term" value="F:heme binding"/>
    <property type="evidence" value="ECO:0007669"/>
    <property type="project" value="InterPro"/>
</dbReference>
<proteinExistence type="inferred from homology"/>
<feature type="chain" id="PRO_5017405207" description="SoxAX cytochrome complex subunit A" evidence="18">
    <location>
        <begin position="22"/>
        <end position="262"/>
    </location>
</feature>
<evidence type="ECO:0000256" key="6">
    <source>
        <dbReference type="ARBA" id="ARBA00022723"/>
    </source>
</evidence>
<dbReference type="InterPro" id="IPR025710">
    <property type="entry name" value="SoxA"/>
</dbReference>
<dbReference type="Proteomes" id="UP000265431">
    <property type="component" value="Unassembled WGS sequence"/>
</dbReference>
<keyword evidence="21" id="KW-1185">Reference proteome</keyword>
<keyword evidence="8 14" id="KW-0574">Periplasm</keyword>
<evidence type="ECO:0000256" key="8">
    <source>
        <dbReference type="ARBA" id="ARBA00022764"/>
    </source>
</evidence>
<feature type="binding site" evidence="16">
    <location>
        <position position="219"/>
    </location>
    <ligand>
        <name>substrate</name>
    </ligand>
</feature>
<feature type="signal peptide" evidence="18">
    <location>
        <begin position="1"/>
        <end position="21"/>
    </location>
</feature>
<comment type="similarity">
    <text evidence="11 14">Belongs to the SoxA family.</text>
</comment>
<evidence type="ECO:0000256" key="15">
    <source>
        <dbReference type="PIRSR" id="PIRSR038455-1"/>
    </source>
</evidence>
<dbReference type="GO" id="GO:0046872">
    <property type="term" value="F:metal ion binding"/>
    <property type="evidence" value="ECO:0007669"/>
    <property type="project" value="UniProtKB-KW"/>
</dbReference>